<dbReference type="InterPro" id="IPR007037">
    <property type="entry name" value="SIP_rossman_dom"/>
</dbReference>
<feature type="domain" description="FAD-binding FR-type" evidence="1">
    <location>
        <begin position="2"/>
        <end position="108"/>
    </location>
</feature>
<evidence type="ECO:0000313" key="3">
    <source>
        <dbReference type="Proteomes" id="UP001597182"/>
    </source>
</evidence>
<dbReference type="InterPro" id="IPR039374">
    <property type="entry name" value="SIP_fam"/>
</dbReference>
<evidence type="ECO:0000313" key="2">
    <source>
        <dbReference type="EMBL" id="MFD1234831.1"/>
    </source>
</evidence>
<dbReference type="Pfam" id="PF04954">
    <property type="entry name" value="SIP"/>
    <property type="match status" value="1"/>
</dbReference>
<dbReference type="PANTHER" id="PTHR30157">
    <property type="entry name" value="FERRIC REDUCTASE, NADPH-DEPENDENT"/>
    <property type="match status" value="1"/>
</dbReference>
<dbReference type="Proteomes" id="UP001597182">
    <property type="component" value="Unassembled WGS sequence"/>
</dbReference>
<name>A0ABW3VIY2_9PSEU</name>
<dbReference type="PROSITE" id="PS51384">
    <property type="entry name" value="FAD_FR"/>
    <property type="match status" value="1"/>
</dbReference>
<sequence>MTEALQARVLDVTALSPSITRVRLDVPGFTTLGVPDEGCVLNFPAAGSHVAEPDAERGHWYTVRRVEGTRLTVDVIAHEGGAATSWLRRAEVGDLLSVTYRNSWFVRPADVRWQLLLVDTTGLPAAGRIAEEAPAGLRTLVVAEVPTADDEQELPNAEVRWVHNPGVRHGASELERLAREVEIPEGPGYVYVAGEAAATRAVRRYLRHELRLPSGSYGVIGYWRRDAAAWAERLARASVDLGDLWERSEAEASDEQEALDLYEERLTRAGLL</sequence>
<dbReference type="Gene3D" id="2.40.30.10">
    <property type="entry name" value="Translation factors"/>
    <property type="match status" value="1"/>
</dbReference>
<dbReference type="InterPro" id="IPR039261">
    <property type="entry name" value="FNR_nucleotide-bd"/>
</dbReference>
<dbReference type="SUPFAM" id="SSF63380">
    <property type="entry name" value="Riboflavin synthase domain-like"/>
    <property type="match status" value="1"/>
</dbReference>
<dbReference type="Gene3D" id="3.40.50.80">
    <property type="entry name" value="Nucleotide-binding domain of ferredoxin-NADP reductase (FNR) module"/>
    <property type="match status" value="1"/>
</dbReference>
<dbReference type="CDD" id="cd06193">
    <property type="entry name" value="siderophore_interacting"/>
    <property type="match status" value="1"/>
</dbReference>
<comment type="caution">
    <text evidence="2">The sequence shown here is derived from an EMBL/GenBank/DDBJ whole genome shotgun (WGS) entry which is preliminary data.</text>
</comment>
<protein>
    <submittedName>
        <fullName evidence="2">Siderophore-interacting protein</fullName>
    </submittedName>
</protein>
<dbReference type="RefSeq" id="WP_346091623.1">
    <property type="nucleotide sequence ID" value="NZ_BAABKS010000029.1"/>
</dbReference>
<dbReference type="PANTHER" id="PTHR30157:SF0">
    <property type="entry name" value="NADPH-DEPENDENT FERRIC-CHELATE REDUCTASE"/>
    <property type="match status" value="1"/>
</dbReference>
<dbReference type="InterPro" id="IPR013113">
    <property type="entry name" value="SIP_FAD-bd"/>
</dbReference>
<keyword evidence="3" id="KW-1185">Reference proteome</keyword>
<proteinExistence type="predicted"/>
<accession>A0ABW3VIY2</accession>
<dbReference type="EMBL" id="JBHTMB010000141">
    <property type="protein sequence ID" value="MFD1234831.1"/>
    <property type="molecule type" value="Genomic_DNA"/>
</dbReference>
<dbReference type="InterPro" id="IPR017927">
    <property type="entry name" value="FAD-bd_FR_type"/>
</dbReference>
<evidence type="ECO:0000259" key="1">
    <source>
        <dbReference type="PROSITE" id="PS51384"/>
    </source>
</evidence>
<dbReference type="InterPro" id="IPR017938">
    <property type="entry name" value="Riboflavin_synthase-like_b-brl"/>
</dbReference>
<dbReference type="Pfam" id="PF08021">
    <property type="entry name" value="FAD_binding_9"/>
    <property type="match status" value="1"/>
</dbReference>
<gene>
    <name evidence="2" type="ORF">ACFQ34_16180</name>
</gene>
<reference evidence="3" key="1">
    <citation type="journal article" date="2019" name="Int. J. Syst. Evol. Microbiol.">
        <title>The Global Catalogue of Microorganisms (GCM) 10K type strain sequencing project: providing services to taxonomists for standard genome sequencing and annotation.</title>
        <authorList>
            <consortium name="The Broad Institute Genomics Platform"/>
            <consortium name="The Broad Institute Genome Sequencing Center for Infectious Disease"/>
            <person name="Wu L."/>
            <person name="Ma J."/>
        </authorList>
    </citation>
    <scope>NUCLEOTIDE SEQUENCE [LARGE SCALE GENOMIC DNA]</scope>
    <source>
        <strain evidence="3">CCUG 49018</strain>
    </source>
</reference>
<organism evidence="2 3">
    <name type="scientific">Pseudonocardia benzenivorans</name>
    <dbReference type="NCBI Taxonomy" id="228005"/>
    <lineage>
        <taxon>Bacteria</taxon>
        <taxon>Bacillati</taxon>
        <taxon>Actinomycetota</taxon>
        <taxon>Actinomycetes</taxon>
        <taxon>Pseudonocardiales</taxon>
        <taxon>Pseudonocardiaceae</taxon>
        <taxon>Pseudonocardia</taxon>
    </lineage>
</organism>